<feature type="transmembrane region" description="Helical" evidence="1">
    <location>
        <begin position="5"/>
        <end position="23"/>
    </location>
</feature>
<keyword evidence="1" id="KW-1133">Transmembrane helix</keyword>
<dbReference type="OrthoDB" id="9996464at2759"/>
<dbReference type="AlphaFoldDB" id="A0A8H4B0R1"/>
<sequence>MTLRVLFIFIFDVALPLILYFTLSYQIWAIWALLISFIPPIISIFINFIFRKQFDVIGMLSIIGIVSAIILVSFKNVSKFYSLGMSFIFGVIDLILVITLIPIKIGSFEMRPFAYYCSKNLGIGNYKGLTKYETFSERCERYWRNYALFRQALIIGTAVWGFVFLLELLIIIIIVCTKGSDYNDNISYDRVVYYTFPFLSLFNSIFSLWVKTKGFKEDNPNHDKLESFYVTVKT</sequence>
<reference evidence="2 3" key="1">
    <citation type="journal article" date="2019" name="Environ. Microbiol.">
        <title>At the nexus of three kingdoms: the genome of the mycorrhizal fungus Gigaspora margarita provides insights into plant, endobacterial and fungal interactions.</title>
        <authorList>
            <person name="Venice F."/>
            <person name="Ghignone S."/>
            <person name="Salvioli di Fossalunga A."/>
            <person name="Amselem J."/>
            <person name="Novero M."/>
            <person name="Xianan X."/>
            <person name="Sedzielewska Toro K."/>
            <person name="Morin E."/>
            <person name="Lipzen A."/>
            <person name="Grigoriev I.V."/>
            <person name="Henrissat B."/>
            <person name="Martin F.M."/>
            <person name="Bonfante P."/>
        </authorList>
    </citation>
    <scope>NUCLEOTIDE SEQUENCE [LARGE SCALE GENOMIC DNA]</scope>
    <source>
        <strain evidence="2 3">BEG34</strain>
    </source>
</reference>
<proteinExistence type="predicted"/>
<feature type="transmembrane region" description="Helical" evidence="1">
    <location>
        <begin position="29"/>
        <end position="49"/>
    </location>
</feature>
<accession>A0A8H4B0R1</accession>
<feature type="transmembrane region" description="Helical" evidence="1">
    <location>
        <begin position="56"/>
        <end position="74"/>
    </location>
</feature>
<evidence type="ECO:0000313" key="3">
    <source>
        <dbReference type="Proteomes" id="UP000439903"/>
    </source>
</evidence>
<gene>
    <name evidence="2" type="ORF">F8M41_024005</name>
</gene>
<feature type="transmembrane region" description="Helical" evidence="1">
    <location>
        <begin position="191"/>
        <end position="210"/>
    </location>
</feature>
<evidence type="ECO:0000313" key="2">
    <source>
        <dbReference type="EMBL" id="KAF0550823.1"/>
    </source>
</evidence>
<keyword evidence="1" id="KW-0472">Membrane</keyword>
<dbReference type="Proteomes" id="UP000439903">
    <property type="component" value="Unassembled WGS sequence"/>
</dbReference>
<comment type="caution">
    <text evidence="2">The sequence shown here is derived from an EMBL/GenBank/DDBJ whole genome shotgun (WGS) entry which is preliminary data.</text>
</comment>
<dbReference type="EMBL" id="WTPW01000081">
    <property type="protein sequence ID" value="KAF0550823.1"/>
    <property type="molecule type" value="Genomic_DNA"/>
</dbReference>
<keyword evidence="3" id="KW-1185">Reference proteome</keyword>
<feature type="transmembrane region" description="Helical" evidence="1">
    <location>
        <begin position="152"/>
        <end position="175"/>
    </location>
</feature>
<feature type="transmembrane region" description="Helical" evidence="1">
    <location>
        <begin position="80"/>
        <end position="103"/>
    </location>
</feature>
<evidence type="ECO:0000256" key="1">
    <source>
        <dbReference type="SAM" id="Phobius"/>
    </source>
</evidence>
<organism evidence="2 3">
    <name type="scientific">Gigaspora margarita</name>
    <dbReference type="NCBI Taxonomy" id="4874"/>
    <lineage>
        <taxon>Eukaryota</taxon>
        <taxon>Fungi</taxon>
        <taxon>Fungi incertae sedis</taxon>
        <taxon>Mucoromycota</taxon>
        <taxon>Glomeromycotina</taxon>
        <taxon>Glomeromycetes</taxon>
        <taxon>Diversisporales</taxon>
        <taxon>Gigasporaceae</taxon>
        <taxon>Gigaspora</taxon>
    </lineage>
</organism>
<protein>
    <submittedName>
        <fullName evidence="2">Membrane protein</fullName>
    </submittedName>
</protein>
<keyword evidence="1" id="KW-0812">Transmembrane</keyword>
<name>A0A8H4B0R1_GIGMA</name>